<sequence>MEFKPLARSSEIVVQKVSDETLVYNLKTHKAQCLNETSAMVWELCDGTRTVAEITTELSEEFETQVDQDLVRLALGQLQKEGLLESNEDNSFLLKGPSRRQLLRKIGFATAIALPLVSSIIAPTAQGASTELCLPGTVEEACECGTLANNGVQNCLALDPARPDPSDWQCVSTNSAHGPCCPGVPKCCHPVHGGGLHPHPLPTCP</sequence>
<dbReference type="Proteomes" id="UP000019141">
    <property type="component" value="Unassembled WGS sequence"/>
</dbReference>
<dbReference type="Gene3D" id="1.10.10.1150">
    <property type="entry name" value="Coenzyme PQQ synthesis protein D (PqqD)"/>
    <property type="match status" value="1"/>
</dbReference>
<comment type="caution">
    <text evidence="1">The sequence shown here is derived from an EMBL/GenBank/DDBJ whole genome shotgun (WGS) entry which is preliminary data.</text>
</comment>
<accession>W4L4B6</accession>
<proteinExistence type="predicted"/>
<dbReference type="AlphaFoldDB" id="W4L4B6"/>
<keyword evidence="2" id="KW-1185">Reference proteome</keyword>
<dbReference type="InterPro" id="IPR008792">
    <property type="entry name" value="PQQD"/>
</dbReference>
<reference evidence="1 2" key="1">
    <citation type="journal article" date="2014" name="Nature">
        <title>An environmental bacterial taxon with a large and distinct metabolic repertoire.</title>
        <authorList>
            <person name="Wilson M.C."/>
            <person name="Mori T."/>
            <person name="Ruckert C."/>
            <person name="Uria A.R."/>
            <person name="Helf M.J."/>
            <person name="Takada K."/>
            <person name="Gernert C."/>
            <person name="Steffens U.A."/>
            <person name="Heycke N."/>
            <person name="Schmitt S."/>
            <person name="Rinke C."/>
            <person name="Helfrich E.J."/>
            <person name="Brachmann A.O."/>
            <person name="Gurgui C."/>
            <person name="Wakimoto T."/>
            <person name="Kracht M."/>
            <person name="Crusemann M."/>
            <person name="Hentschel U."/>
            <person name="Abe I."/>
            <person name="Matsunaga S."/>
            <person name="Kalinowski J."/>
            <person name="Takeyama H."/>
            <person name="Piel J."/>
        </authorList>
    </citation>
    <scope>NUCLEOTIDE SEQUENCE [LARGE SCALE GENOMIC DNA]</scope>
    <source>
        <strain evidence="2">TSY1</strain>
    </source>
</reference>
<dbReference type="Pfam" id="PF05402">
    <property type="entry name" value="PqqD"/>
    <property type="match status" value="1"/>
</dbReference>
<dbReference type="EMBL" id="AZHW01001388">
    <property type="protein sequence ID" value="ETW92734.1"/>
    <property type="molecule type" value="Genomic_DNA"/>
</dbReference>
<dbReference type="InterPro" id="IPR041881">
    <property type="entry name" value="PqqD_sf"/>
</dbReference>
<gene>
    <name evidence="1" type="ORF">ETSY1_42360</name>
</gene>
<organism evidence="1 2">
    <name type="scientific">Entotheonella factor</name>
    <dbReference type="NCBI Taxonomy" id="1429438"/>
    <lineage>
        <taxon>Bacteria</taxon>
        <taxon>Pseudomonadati</taxon>
        <taxon>Nitrospinota/Tectimicrobiota group</taxon>
        <taxon>Candidatus Tectimicrobiota</taxon>
        <taxon>Candidatus Entotheonellia</taxon>
        <taxon>Candidatus Entotheonellales</taxon>
        <taxon>Candidatus Entotheonellaceae</taxon>
        <taxon>Candidatus Entotheonella</taxon>
    </lineage>
</organism>
<dbReference type="HOGENOM" id="CLU_1335507_0_0_7"/>
<name>W4L4B6_ENTF1</name>
<evidence type="ECO:0000313" key="2">
    <source>
        <dbReference type="Proteomes" id="UP000019141"/>
    </source>
</evidence>
<protein>
    <recommendedName>
        <fullName evidence="3">PqqD family protein</fullName>
    </recommendedName>
</protein>
<evidence type="ECO:0000313" key="1">
    <source>
        <dbReference type="EMBL" id="ETW92734.1"/>
    </source>
</evidence>
<evidence type="ECO:0008006" key="3">
    <source>
        <dbReference type="Google" id="ProtNLM"/>
    </source>
</evidence>